<evidence type="ECO:0000259" key="10">
    <source>
        <dbReference type="Pfam" id="PF00432"/>
    </source>
</evidence>
<evidence type="ECO:0000256" key="7">
    <source>
        <dbReference type="ARBA" id="ARBA00022833"/>
    </source>
</evidence>
<protein>
    <recommendedName>
        <fullName evidence="8">Geranylgeranyl transferase type II subunit beta</fullName>
    </recommendedName>
    <alternativeName>
        <fullName evidence="9">Type II protein geranyl-geranyltransferase subunit beta</fullName>
    </alternativeName>
</protein>
<dbReference type="GO" id="GO:0008318">
    <property type="term" value="F:protein prenyltransferase activity"/>
    <property type="evidence" value="ECO:0007669"/>
    <property type="project" value="InterPro"/>
</dbReference>
<keyword evidence="4" id="KW-0808">Transferase</keyword>
<accession>A0AAV4M4L2</accession>
<keyword evidence="3" id="KW-0637">Prenyltransferase</keyword>
<reference evidence="11 12" key="1">
    <citation type="submission" date="2021-06" db="EMBL/GenBank/DDBJ databases">
        <title>Genome sequence of Babesia caballi.</title>
        <authorList>
            <person name="Yamagishi J."/>
            <person name="Kidaka T."/>
            <person name="Ochi A."/>
        </authorList>
    </citation>
    <scope>NUCLEOTIDE SEQUENCE [LARGE SCALE GENOMIC DNA]</scope>
    <source>
        <strain evidence="11">USDA-D6B2</strain>
    </source>
</reference>
<evidence type="ECO:0000313" key="12">
    <source>
        <dbReference type="Proteomes" id="UP001497744"/>
    </source>
</evidence>
<evidence type="ECO:0000256" key="5">
    <source>
        <dbReference type="ARBA" id="ARBA00022723"/>
    </source>
</evidence>
<dbReference type="Pfam" id="PF00432">
    <property type="entry name" value="Prenyltrans"/>
    <property type="match status" value="1"/>
</dbReference>
<dbReference type="GO" id="GO:0046872">
    <property type="term" value="F:metal ion binding"/>
    <property type="evidence" value="ECO:0007669"/>
    <property type="project" value="UniProtKB-KW"/>
</dbReference>
<organism evidence="11 12">
    <name type="scientific">Babesia caballi</name>
    <dbReference type="NCBI Taxonomy" id="5871"/>
    <lineage>
        <taxon>Eukaryota</taxon>
        <taxon>Sar</taxon>
        <taxon>Alveolata</taxon>
        <taxon>Apicomplexa</taxon>
        <taxon>Aconoidasida</taxon>
        <taxon>Piroplasmida</taxon>
        <taxon>Babesiidae</taxon>
        <taxon>Babesia</taxon>
    </lineage>
</organism>
<dbReference type="Proteomes" id="UP001497744">
    <property type="component" value="Unassembled WGS sequence"/>
</dbReference>
<name>A0AAV4M4L2_BABCB</name>
<comment type="cofactor">
    <cofactor evidence="1">
        <name>Zn(2+)</name>
        <dbReference type="ChEBI" id="CHEBI:29105"/>
    </cofactor>
</comment>
<sequence length="473" mass="53950">MDTERRDKILRGIHDYFDKFLKNGLLLLEDTETMRVAVFKRRKAYDAHLLKGMYWAVFSLHLLYKKYGIATPERLEHAAKPVVHESLFRYEVGADDGFENINYRPVLRESNATVVRETTVLSYSGMEEAINAMLARPTFNRSEDSSSQELEAFSCESNEELETHMLKGDEVEQLLEYLKSCQREFVYKDNSYLGFSNSDDRRRFFSNVSSTLMAVNTYRVIADNFKAREIATMLKHMTWMYQSEELLAFIQLLYVPGEGFYRSKLRPLVPKSSDIRDTATAVLATSVVLRLTGFQNEAYQEKIYEWVNVKEVYEHVMKHFNEDGGICLTPGTESHCGAAFCAIATLTVIGKLLEVPRQKLIDLRSWLLQRISASGGVSGRVGKAEDVCYAFWLMMTLAMLNKCGVHCQVGRGQEIIRFIESCQSPSGGITSYPVEGEAPKRPDPFHSFAALMTIALVDEEREHSDISVLQMLI</sequence>
<keyword evidence="7" id="KW-0862">Zinc</keyword>
<dbReference type="PANTHER" id="PTHR11774:SF11">
    <property type="entry name" value="GERANYLGERANYL TRANSFERASE TYPE-2 SUBUNIT BETA"/>
    <property type="match status" value="1"/>
</dbReference>
<dbReference type="SUPFAM" id="SSF48239">
    <property type="entry name" value="Terpenoid cyclases/Protein prenyltransferases"/>
    <property type="match status" value="1"/>
</dbReference>
<feature type="domain" description="Prenyltransferase alpha-alpha toroid" evidence="10">
    <location>
        <begin position="140"/>
        <end position="461"/>
    </location>
</feature>
<evidence type="ECO:0000256" key="2">
    <source>
        <dbReference type="ARBA" id="ARBA00010497"/>
    </source>
</evidence>
<dbReference type="RefSeq" id="XP_067717828.1">
    <property type="nucleotide sequence ID" value="XM_067861727.1"/>
</dbReference>
<evidence type="ECO:0000313" key="11">
    <source>
        <dbReference type="EMBL" id="GIX65759.1"/>
    </source>
</evidence>
<dbReference type="PANTHER" id="PTHR11774">
    <property type="entry name" value="GERANYLGERANYL TRANSFERASE TYPE BETA SUBUNIT"/>
    <property type="match status" value="1"/>
</dbReference>
<evidence type="ECO:0000256" key="9">
    <source>
        <dbReference type="ARBA" id="ARBA00032766"/>
    </source>
</evidence>
<dbReference type="InterPro" id="IPR045089">
    <property type="entry name" value="PGGT1B-like"/>
</dbReference>
<gene>
    <name evidence="11" type="ORF">BcabD6B2_51940</name>
</gene>
<dbReference type="Gene3D" id="1.50.10.20">
    <property type="match status" value="1"/>
</dbReference>
<evidence type="ECO:0000256" key="3">
    <source>
        <dbReference type="ARBA" id="ARBA00022602"/>
    </source>
</evidence>
<evidence type="ECO:0000256" key="4">
    <source>
        <dbReference type="ARBA" id="ARBA00022679"/>
    </source>
</evidence>
<evidence type="ECO:0000256" key="8">
    <source>
        <dbReference type="ARBA" id="ARBA00030816"/>
    </source>
</evidence>
<proteinExistence type="inferred from homology"/>
<dbReference type="InterPro" id="IPR001330">
    <property type="entry name" value="Prenyltrans"/>
</dbReference>
<dbReference type="GeneID" id="94197240"/>
<keyword evidence="12" id="KW-1185">Reference proteome</keyword>
<evidence type="ECO:0000256" key="6">
    <source>
        <dbReference type="ARBA" id="ARBA00022737"/>
    </source>
</evidence>
<dbReference type="InterPro" id="IPR008930">
    <property type="entry name" value="Terpenoid_cyclase/PrenylTrfase"/>
</dbReference>
<keyword evidence="5" id="KW-0479">Metal-binding</keyword>
<dbReference type="AlphaFoldDB" id="A0AAV4M4L2"/>
<keyword evidence="6" id="KW-0677">Repeat</keyword>
<evidence type="ECO:0000256" key="1">
    <source>
        <dbReference type="ARBA" id="ARBA00001947"/>
    </source>
</evidence>
<dbReference type="EMBL" id="BPLF01000005">
    <property type="protein sequence ID" value="GIX65759.1"/>
    <property type="molecule type" value="Genomic_DNA"/>
</dbReference>
<comment type="caution">
    <text evidence="11">The sequence shown here is derived from an EMBL/GenBank/DDBJ whole genome shotgun (WGS) entry which is preliminary data.</text>
</comment>
<comment type="similarity">
    <text evidence="2">Belongs to the protein prenyltransferase subunit beta family.</text>
</comment>